<dbReference type="PROSITE" id="PS51352">
    <property type="entry name" value="THIOREDOXIN_2"/>
    <property type="match status" value="1"/>
</dbReference>
<dbReference type="InterPro" id="IPR017937">
    <property type="entry name" value="Thioredoxin_CS"/>
</dbReference>
<accession>A0A412X0N8</accession>
<sequence length="364" mass="43165">MKKIMLIAFVCVLNLEVWAQTNFRTFGYAEALSVAKEENKKIFIDFYTDWCAPCKRMAKEVFPQEKVGDYLNALYVCLQLNAEREGKELARKFHIEAYPTFVVIDTLEQSVFRIVGAMDADRFIIEMEKNSNPEYSPTRVRKRYLGGERTPRLVEYYVSDLMRDGKYAEGAKTIEDYFASLSQEQRMLKENMFIYLRYTLDWSSPRAQFFLKHRKDFDSSLEDKMNRHIVFLYKNEGKRYSLGSLPENNVFDKKQYRQWKRYVVLLPEEEREAFEPVFRLIECRANGNLKKYIKVCVSEFDKLDSRNQAILTDHVDKLIEHENHVSLKRAAKYVRKHLNKLQQETAVFSAKFLEEVDRVLGEKK</sequence>
<reference evidence="5 6" key="1">
    <citation type="submission" date="2018-08" db="EMBL/GenBank/DDBJ databases">
        <title>A genome reference for cultivated species of the human gut microbiota.</title>
        <authorList>
            <person name="Zou Y."/>
            <person name="Xue W."/>
            <person name="Luo G."/>
        </authorList>
    </citation>
    <scope>NUCLEOTIDE SEQUENCE [LARGE SCALE GENOMIC DNA]</scope>
    <source>
        <strain evidence="5 6">AF14-49</strain>
    </source>
</reference>
<evidence type="ECO:0000259" key="3">
    <source>
        <dbReference type="PROSITE" id="PS51352"/>
    </source>
</evidence>
<dbReference type="AlphaFoldDB" id="A0A412X0N8"/>
<dbReference type="InterPro" id="IPR036249">
    <property type="entry name" value="Thioredoxin-like_sf"/>
</dbReference>
<reference evidence="4" key="3">
    <citation type="submission" date="2021-09" db="EMBL/GenBank/DDBJ databases">
        <authorList>
            <person name="Gilroy R."/>
        </authorList>
    </citation>
    <scope>NUCLEOTIDE SEQUENCE</scope>
    <source>
        <strain evidence="4">6966</strain>
    </source>
</reference>
<feature type="domain" description="Thioredoxin" evidence="3">
    <location>
        <begin position="1"/>
        <end position="132"/>
    </location>
</feature>
<dbReference type="PANTHER" id="PTHR32234">
    <property type="entry name" value="THIOL:DISULFIDE INTERCHANGE PROTEIN DSBD"/>
    <property type="match status" value="1"/>
</dbReference>
<evidence type="ECO:0000256" key="1">
    <source>
        <dbReference type="ARBA" id="ARBA00023284"/>
    </source>
</evidence>
<dbReference type="InterPro" id="IPR012336">
    <property type="entry name" value="Thioredoxin-like_fold"/>
</dbReference>
<dbReference type="RefSeq" id="WP_118260345.1">
    <property type="nucleotide sequence ID" value="NZ_CALBWO010000071.1"/>
</dbReference>
<proteinExistence type="predicted"/>
<comment type="caution">
    <text evidence="5">The sequence shown here is derived from an EMBL/GenBank/DDBJ whole genome shotgun (WGS) entry which is preliminary data.</text>
</comment>
<dbReference type="SUPFAM" id="SSF52833">
    <property type="entry name" value="Thioredoxin-like"/>
    <property type="match status" value="1"/>
</dbReference>
<protein>
    <submittedName>
        <fullName evidence="5">DUF255 domain-containing protein</fullName>
    </submittedName>
    <submittedName>
        <fullName evidence="4">Thioredoxin fold domain-containing protein</fullName>
    </submittedName>
</protein>
<dbReference type="PANTHER" id="PTHR32234:SF0">
    <property type="entry name" value="THIOL:DISULFIDE INTERCHANGE PROTEIN DSBD"/>
    <property type="match status" value="1"/>
</dbReference>
<dbReference type="Proteomes" id="UP000742098">
    <property type="component" value="Unassembled WGS sequence"/>
</dbReference>
<dbReference type="GO" id="GO:0015035">
    <property type="term" value="F:protein-disulfide reductase activity"/>
    <property type="evidence" value="ECO:0007669"/>
    <property type="project" value="TreeGrafter"/>
</dbReference>
<dbReference type="Proteomes" id="UP000283589">
    <property type="component" value="Unassembled WGS sequence"/>
</dbReference>
<keyword evidence="1" id="KW-0676">Redox-active center</keyword>
<dbReference type="Gene3D" id="3.40.30.10">
    <property type="entry name" value="Glutaredoxin"/>
    <property type="match status" value="1"/>
</dbReference>
<dbReference type="Pfam" id="PF13098">
    <property type="entry name" value="Thioredoxin_2"/>
    <property type="match status" value="1"/>
</dbReference>
<dbReference type="EMBL" id="QRZA01000011">
    <property type="protein sequence ID" value="RGV33705.1"/>
    <property type="molecule type" value="Genomic_DNA"/>
</dbReference>
<dbReference type="PROSITE" id="PS00194">
    <property type="entry name" value="THIOREDOXIN_1"/>
    <property type="match status" value="1"/>
</dbReference>
<organism evidence="5 6">
    <name type="scientific">Butyricimonas virosa</name>
    <dbReference type="NCBI Taxonomy" id="544645"/>
    <lineage>
        <taxon>Bacteria</taxon>
        <taxon>Pseudomonadati</taxon>
        <taxon>Bacteroidota</taxon>
        <taxon>Bacteroidia</taxon>
        <taxon>Bacteroidales</taxon>
        <taxon>Odoribacteraceae</taxon>
        <taxon>Butyricimonas</taxon>
    </lineage>
</organism>
<name>A0A412X0N8_9BACT</name>
<feature type="signal peptide" evidence="2">
    <location>
        <begin position="1"/>
        <end position="19"/>
    </location>
</feature>
<evidence type="ECO:0000256" key="2">
    <source>
        <dbReference type="SAM" id="SignalP"/>
    </source>
</evidence>
<gene>
    <name evidence="5" type="ORF">DWW18_09875</name>
    <name evidence="4" type="ORF">K8V05_16880</name>
</gene>
<dbReference type="GO" id="GO:0045454">
    <property type="term" value="P:cell redox homeostasis"/>
    <property type="evidence" value="ECO:0007669"/>
    <property type="project" value="TreeGrafter"/>
</dbReference>
<evidence type="ECO:0000313" key="5">
    <source>
        <dbReference type="EMBL" id="RGV33705.1"/>
    </source>
</evidence>
<evidence type="ECO:0000313" key="4">
    <source>
        <dbReference type="EMBL" id="HJF72426.1"/>
    </source>
</evidence>
<keyword evidence="2" id="KW-0732">Signal</keyword>
<evidence type="ECO:0000313" key="6">
    <source>
        <dbReference type="Proteomes" id="UP000283589"/>
    </source>
</evidence>
<dbReference type="InterPro" id="IPR013766">
    <property type="entry name" value="Thioredoxin_domain"/>
</dbReference>
<reference evidence="4" key="2">
    <citation type="journal article" date="2021" name="PeerJ">
        <title>Extensive microbial diversity within the chicken gut microbiome revealed by metagenomics and culture.</title>
        <authorList>
            <person name="Gilroy R."/>
            <person name="Ravi A."/>
            <person name="Getino M."/>
            <person name="Pursley I."/>
            <person name="Horton D.L."/>
            <person name="Alikhan N.F."/>
            <person name="Baker D."/>
            <person name="Gharbi K."/>
            <person name="Hall N."/>
            <person name="Watson M."/>
            <person name="Adriaenssens E.M."/>
            <person name="Foster-Nyarko E."/>
            <person name="Jarju S."/>
            <person name="Secka A."/>
            <person name="Antonio M."/>
            <person name="Oren A."/>
            <person name="Chaudhuri R.R."/>
            <person name="La Ragione R."/>
            <person name="Hildebrand F."/>
            <person name="Pallen M.J."/>
        </authorList>
    </citation>
    <scope>NUCLEOTIDE SEQUENCE</scope>
    <source>
        <strain evidence="4">6966</strain>
    </source>
</reference>
<feature type="chain" id="PRO_5019412782" evidence="2">
    <location>
        <begin position="20"/>
        <end position="364"/>
    </location>
</feature>
<dbReference type="EMBL" id="DYVS01000322">
    <property type="protein sequence ID" value="HJF72426.1"/>
    <property type="molecule type" value="Genomic_DNA"/>
</dbReference>